<organism evidence="2 3">
    <name type="scientific">Neocallimastix californiae</name>
    <dbReference type="NCBI Taxonomy" id="1754190"/>
    <lineage>
        <taxon>Eukaryota</taxon>
        <taxon>Fungi</taxon>
        <taxon>Fungi incertae sedis</taxon>
        <taxon>Chytridiomycota</taxon>
        <taxon>Chytridiomycota incertae sedis</taxon>
        <taxon>Neocallimastigomycetes</taxon>
        <taxon>Neocallimastigales</taxon>
        <taxon>Neocallimastigaceae</taxon>
        <taxon>Neocallimastix</taxon>
    </lineage>
</organism>
<comment type="caution">
    <text evidence="2">The sequence shown here is derived from an EMBL/GenBank/DDBJ whole genome shotgun (WGS) entry which is preliminary data.</text>
</comment>
<sequence>MLLNRYNLLAILFYIISFLLINIQARKKDFMNTNDKRESKIIKIYHSFPIDKCIRCEKEDYSKDVSYCKETGYKQLVQWSLEEVTLKDKGNIEDYKLHYEDIIISPDSNNKEIVLPEYRACYHQKHKIDIKNFIKFQIWTLLIGLITFFIVMYRKKKNMKKQYLNILRLIGK</sequence>
<dbReference type="GO" id="GO:0016020">
    <property type="term" value="C:membrane"/>
    <property type="evidence" value="ECO:0007669"/>
    <property type="project" value="InterPro"/>
</dbReference>
<feature type="transmembrane region" description="Helical" evidence="1">
    <location>
        <begin position="136"/>
        <end position="153"/>
    </location>
</feature>
<evidence type="ECO:0000256" key="1">
    <source>
        <dbReference type="SAM" id="Phobius"/>
    </source>
</evidence>
<dbReference type="Proteomes" id="UP000193920">
    <property type="component" value="Unassembled WGS sequence"/>
</dbReference>
<gene>
    <name evidence="2" type="ORF">LY90DRAFT_678373</name>
</gene>
<keyword evidence="3" id="KW-1185">Reference proteome</keyword>
<name>A0A1Y1Z7K9_9FUNG</name>
<keyword evidence="1" id="KW-0472">Membrane</keyword>
<dbReference type="EMBL" id="MCOG01000440">
    <property type="protein sequence ID" value="ORY06262.1"/>
    <property type="molecule type" value="Genomic_DNA"/>
</dbReference>
<reference evidence="2 3" key="1">
    <citation type="submission" date="2016-08" db="EMBL/GenBank/DDBJ databases">
        <title>A Parts List for Fungal Cellulosomes Revealed by Comparative Genomics.</title>
        <authorList>
            <consortium name="DOE Joint Genome Institute"/>
            <person name="Haitjema C.H."/>
            <person name="Gilmore S.P."/>
            <person name="Henske J.K."/>
            <person name="Solomon K.V."/>
            <person name="De Groot R."/>
            <person name="Kuo A."/>
            <person name="Mondo S.J."/>
            <person name="Salamov A.A."/>
            <person name="Labutti K."/>
            <person name="Zhao Z."/>
            <person name="Chiniquy J."/>
            <person name="Barry K."/>
            <person name="Brewer H.M."/>
            <person name="Purvine S.O."/>
            <person name="Wright A.T."/>
            <person name="Boxma B."/>
            <person name="Van Alen T."/>
            <person name="Hackstein J.H."/>
            <person name="Baker S.E."/>
            <person name="Grigoriev I.V."/>
            <person name="O'Malley M.A."/>
        </authorList>
    </citation>
    <scope>NUCLEOTIDE SEQUENCE [LARGE SCALE GENOMIC DNA]</scope>
    <source>
        <strain evidence="2 3">G1</strain>
    </source>
</reference>
<keyword evidence="1" id="KW-0812">Transmembrane</keyword>
<dbReference type="OrthoDB" id="2139480at2759"/>
<dbReference type="InterPro" id="IPR008657">
    <property type="entry name" value="JTB"/>
</dbReference>
<protein>
    <submittedName>
        <fullName evidence="2">Uncharacterized protein</fullName>
    </submittedName>
</protein>
<dbReference type="Pfam" id="PF05439">
    <property type="entry name" value="JTB"/>
    <property type="match status" value="1"/>
</dbReference>
<keyword evidence="1" id="KW-1133">Transmembrane helix</keyword>
<dbReference type="AlphaFoldDB" id="A0A1Y1Z7K9"/>
<proteinExistence type="predicted"/>
<accession>A0A1Y1Z7K9</accession>
<evidence type="ECO:0000313" key="2">
    <source>
        <dbReference type="EMBL" id="ORY06262.1"/>
    </source>
</evidence>
<evidence type="ECO:0000313" key="3">
    <source>
        <dbReference type="Proteomes" id="UP000193920"/>
    </source>
</evidence>